<evidence type="ECO:0000256" key="3">
    <source>
        <dbReference type="ARBA" id="ARBA00023014"/>
    </source>
</evidence>
<dbReference type="Gene3D" id="3.50.30.80">
    <property type="entry name" value="IlvD/EDD C-terminal domain-like"/>
    <property type="match status" value="1"/>
</dbReference>
<dbReference type="PANTHER" id="PTHR43183">
    <property type="entry name" value="HYPOTHETICAL DIHYDROXYACID DEHYDRATASE (EUROFUNG)-RELATED"/>
    <property type="match status" value="1"/>
</dbReference>
<dbReference type="InterPro" id="IPR052352">
    <property type="entry name" value="Sugar_Degrad_Dehydratases"/>
</dbReference>
<accession>M4VSD3</accession>
<dbReference type="GO" id="GO:0051536">
    <property type="term" value="F:iron-sulfur cluster binding"/>
    <property type="evidence" value="ECO:0007669"/>
    <property type="project" value="UniProtKB-KW"/>
</dbReference>
<evidence type="ECO:0000256" key="2">
    <source>
        <dbReference type="ARBA" id="ARBA00023004"/>
    </source>
</evidence>
<reference evidence="5" key="1">
    <citation type="journal article" date="2013" name="Mar. Drugs">
        <title>Assessing the effectiveness of functional genetic screens for the identification of bioactive metabolites.</title>
        <authorList>
            <person name="Penesyan A."/>
            <person name="Ballestriero F."/>
            <person name="Daim M."/>
            <person name="Kjelleberg S."/>
            <person name="Thomas T."/>
            <person name="Egan S."/>
        </authorList>
    </citation>
    <scope>NUCLEOTIDE SEQUENCE</scope>
    <source>
        <strain evidence="5">U95</strain>
    </source>
</reference>
<organism evidence="5">
    <name type="scientific">alpha proteobacterium U95</name>
    <dbReference type="NCBI Taxonomy" id="649539"/>
    <lineage>
        <taxon>Bacteria</taxon>
        <taxon>Pseudomonadati</taxon>
        <taxon>Pseudomonadota</taxon>
        <taxon>Alphaproteobacteria</taxon>
    </lineage>
</organism>
<keyword evidence="1" id="KW-0479">Metal-binding</keyword>
<feature type="domain" description="Dihydroxy-acid/6-phosphogluconate dehydratase C-terminal" evidence="4">
    <location>
        <begin position="1"/>
        <end position="111"/>
    </location>
</feature>
<dbReference type="EC" id="4.2.1.6" evidence="5"/>
<dbReference type="AlphaFoldDB" id="M4VSD3"/>
<dbReference type="InterPro" id="IPR056740">
    <property type="entry name" value="ILV_EDD_C"/>
</dbReference>
<keyword evidence="5" id="KW-0456">Lyase</keyword>
<dbReference type="Pfam" id="PF24877">
    <property type="entry name" value="ILV_EDD_C"/>
    <property type="match status" value="1"/>
</dbReference>
<dbReference type="SUPFAM" id="SSF52016">
    <property type="entry name" value="LeuD/IlvD-like"/>
    <property type="match status" value="1"/>
</dbReference>
<sequence length="129" mass="14194">MPEVGNMPIPAKLVKEGVRDMIRISDARMSGTAFGTVILHVSPEAQAGGTLALVKTGDRIRVSASKGELELLVDQTELDTRRVAWQPEAPHYTRGYARLYIDHVLQADQGADLDFLVGKDTRLVTRESH</sequence>
<evidence type="ECO:0000256" key="1">
    <source>
        <dbReference type="ARBA" id="ARBA00022723"/>
    </source>
</evidence>
<evidence type="ECO:0000313" key="5">
    <source>
        <dbReference type="EMBL" id="AGI04214.1"/>
    </source>
</evidence>
<dbReference type="EMBL" id="KC211770">
    <property type="protein sequence ID" value="AGI04214.1"/>
    <property type="molecule type" value="Genomic_DNA"/>
</dbReference>
<protein>
    <submittedName>
        <fullName evidence="5">Galactonate dehydratase</fullName>
        <ecNumber evidence="5">4.2.1.6</ecNumber>
    </submittedName>
</protein>
<keyword evidence="3" id="KW-0411">Iron-sulfur</keyword>
<dbReference type="GO" id="GO:0046872">
    <property type="term" value="F:metal ion binding"/>
    <property type="evidence" value="ECO:0007669"/>
    <property type="project" value="UniProtKB-KW"/>
</dbReference>
<dbReference type="InterPro" id="IPR042096">
    <property type="entry name" value="Dihydro-acid_dehy_C"/>
</dbReference>
<name>M4VSD3_9PROT</name>
<proteinExistence type="predicted"/>
<keyword evidence="2" id="KW-0408">Iron</keyword>
<dbReference type="GO" id="GO:0008869">
    <property type="term" value="F:galactonate dehydratase activity"/>
    <property type="evidence" value="ECO:0007669"/>
    <property type="project" value="UniProtKB-EC"/>
</dbReference>
<evidence type="ECO:0000259" key="4">
    <source>
        <dbReference type="Pfam" id="PF24877"/>
    </source>
</evidence>
<dbReference type="PANTHER" id="PTHR43183:SF1">
    <property type="entry name" value="HYPOTHETICAL DIHYDROXY-ACID DEHYDRATASE (EUROFUNG)-RELATED"/>
    <property type="match status" value="1"/>
</dbReference>